<reference evidence="10" key="1">
    <citation type="submission" date="2020-07" db="EMBL/GenBank/DDBJ databases">
        <authorList>
            <person name="Lin J."/>
        </authorList>
    </citation>
    <scope>NUCLEOTIDE SEQUENCE</scope>
</reference>
<dbReference type="InterPro" id="IPR028158">
    <property type="entry name" value="RPA_interact_N_dom"/>
</dbReference>
<dbReference type="AlphaFoldDB" id="A0A6V7PMX2"/>
<dbReference type="Pfam" id="PF14768">
    <property type="entry name" value="RPA_interact_C"/>
    <property type="match status" value="1"/>
</dbReference>
<organism evidence="10">
    <name type="scientific">Ananas comosus var. bracteatus</name>
    <name type="common">red pineapple</name>
    <dbReference type="NCBI Taxonomy" id="296719"/>
    <lineage>
        <taxon>Eukaryota</taxon>
        <taxon>Viridiplantae</taxon>
        <taxon>Streptophyta</taxon>
        <taxon>Embryophyta</taxon>
        <taxon>Tracheophyta</taxon>
        <taxon>Spermatophyta</taxon>
        <taxon>Magnoliopsida</taxon>
        <taxon>Liliopsida</taxon>
        <taxon>Poales</taxon>
        <taxon>Bromeliaceae</taxon>
        <taxon>Bromelioideae</taxon>
        <taxon>Ananas</taxon>
    </lineage>
</organism>
<evidence type="ECO:0000256" key="6">
    <source>
        <dbReference type="SAM" id="MobiDB-lite"/>
    </source>
</evidence>
<evidence type="ECO:0000259" key="8">
    <source>
        <dbReference type="Pfam" id="PF14767"/>
    </source>
</evidence>
<evidence type="ECO:0000256" key="4">
    <source>
        <dbReference type="ARBA" id="ARBA00022833"/>
    </source>
</evidence>
<dbReference type="PANTHER" id="PTHR31742">
    <property type="entry name" value="RPA-INTERACTING PROTEIN RPAIN"/>
    <property type="match status" value="1"/>
</dbReference>
<proteinExistence type="predicted"/>
<dbReference type="Pfam" id="PF14766">
    <property type="entry name" value="RPA_interact_N"/>
    <property type="match status" value="1"/>
</dbReference>
<protein>
    <recommendedName>
        <fullName evidence="11">RPA-interacting protein C-terminal domain-containing protein</fullName>
    </recommendedName>
</protein>
<dbReference type="GO" id="GO:0008270">
    <property type="term" value="F:zinc ion binding"/>
    <property type="evidence" value="ECO:0007669"/>
    <property type="project" value="UniProtKB-KW"/>
</dbReference>
<evidence type="ECO:0000259" key="7">
    <source>
        <dbReference type="Pfam" id="PF14766"/>
    </source>
</evidence>
<dbReference type="InterPro" id="IPR028156">
    <property type="entry name" value="RIP"/>
</dbReference>
<accession>A0A6V7PMX2</accession>
<comment type="subcellular location">
    <subcellularLocation>
        <location evidence="1">Nucleus</location>
    </subcellularLocation>
</comment>
<evidence type="ECO:0000313" key="10">
    <source>
        <dbReference type="EMBL" id="CAD1832187.1"/>
    </source>
</evidence>
<dbReference type="InterPro" id="IPR028159">
    <property type="entry name" value="RPA_interact_C_dom"/>
</dbReference>
<evidence type="ECO:0000256" key="1">
    <source>
        <dbReference type="ARBA" id="ARBA00004123"/>
    </source>
</evidence>
<dbReference type="EMBL" id="LR862150">
    <property type="protein sequence ID" value="CAD1832187.1"/>
    <property type="molecule type" value="Genomic_DNA"/>
</dbReference>
<feature type="domain" description="RPA-interacting protein C-terminal" evidence="9">
    <location>
        <begin position="166"/>
        <end position="247"/>
    </location>
</feature>
<evidence type="ECO:0000256" key="3">
    <source>
        <dbReference type="ARBA" id="ARBA00022771"/>
    </source>
</evidence>
<feature type="region of interest" description="Disordered" evidence="6">
    <location>
        <begin position="1"/>
        <end position="20"/>
    </location>
</feature>
<evidence type="ECO:0000256" key="5">
    <source>
        <dbReference type="ARBA" id="ARBA00023242"/>
    </source>
</evidence>
<sequence length="250" mass="29570">MMDGNRPRRAPLKAHQPPNWKEELRQNCLRRVQKERTQLLWKIRTDTQHARNEKEIVESTFRNIVSDELQKIKELSVSGKQEREIDVIWEYNGPPVVNTTETESEELLLEMERLLYEDLREELIRRGWLNVTELEVFEEEDAYLAREVFEHMQLNDTQVAQNDKVWCPICKQGVLHETHHLIFCSNCKLRLDLGTDKVNFDYLRDRLAEAHLEHLDRGCKAAPKFCMETKFGLTALYIQCLACDTFDIVL</sequence>
<dbReference type="InterPro" id="IPR028155">
    <property type="entry name" value="RPA_interact_central"/>
</dbReference>
<dbReference type="PANTHER" id="PTHR31742:SF1">
    <property type="entry name" value="RPA-INTERACTING PROTEIN"/>
    <property type="match status" value="1"/>
</dbReference>
<keyword evidence="4" id="KW-0862">Zinc</keyword>
<name>A0A6V7PMX2_ANACO</name>
<feature type="domain" description="RPA-interacting protein N-terminal" evidence="7">
    <location>
        <begin position="7"/>
        <end position="45"/>
    </location>
</feature>
<dbReference type="GO" id="GO:0006606">
    <property type="term" value="P:protein import into nucleus"/>
    <property type="evidence" value="ECO:0007669"/>
    <property type="project" value="TreeGrafter"/>
</dbReference>
<evidence type="ECO:0000259" key="9">
    <source>
        <dbReference type="Pfam" id="PF14768"/>
    </source>
</evidence>
<feature type="domain" description="RPA-interacting protein central" evidence="8">
    <location>
        <begin position="59"/>
        <end position="147"/>
    </location>
</feature>
<gene>
    <name evidence="10" type="ORF">CB5_LOCUS15398</name>
</gene>
<evidence type="ECO:0008006" key="11">
    <source>
        <dbReference type="Google" id="ProtNLM"/>
    </source>
</evidence>
<keyword evidence="3" id="KW-0863">Zinc-finger</keyword>
<dbReference type="Pfam" id="PF14767">
    <property type="entry name" value="RPA_interact_M"/>
    <property type="match status" value="1"/>
</dbReference>
<dbReference type="GO" id="GO:0005634">
    <property type="term" value="C:nucleus"/>
    <property type="evidence" value="ECO:0007669"/>
    <property type="project" value="UniProtKB-SubCell"/>
</dbReference>
<keyword evidence="2" id="KW-0479">Metal-binding</keyword>
<evidence type="ECO:0000256" key="2">
    <source>
        <dbReference type="ARBA" id="ARBA00022723"/>
    </source>
</evidence>
<keyword evidence="5" id="KW-0539">Nucleus</keyword>